<sequence length="314" mass="34227">MTDTGARDLIGIVARRAETVNWNDTRGPPGTDLDPIKSHLTRQGASALMVVEERRDRVDAAASTESQLPLAWKGGSQHRTRDETLEAMLRRQRAATTVRERTSEKVAVVEISTGPPAGCSSYNLVLARTDFRLTMEVRAKGNIPRTELQLDKGSYSGFCKITTDPACATDIASLNVLDSWGATLTVVWVVHIGLTRKTLKIASPMLSRAKVEFGAGRHSEEGDGMSLGHRPLVVSSDMTVRTEAHCKIIIWEQESRSRYLHGYAMRPSSSRASDSGAVGVVKPFSATASSEPSNFWQDRCAHSFEEAPGKDGAM</sequence>
<protein>
    <submittedName>
        <fullName evidence="1">Uncharacterized protein</fullName>
    </submittedName>
</protein>
<evidence type="ECO:0000313" key="1">
    <source>
        <dbReference type="EMBL" id="KAF9789362.1"/>
    </source>
</evidence>
<dbReference type="Proteomes" id="UP000736335">
    <property type="component" value="Unassembled WGS sequence"/>
</dbReference>
<proteinExistence type="predicted"/>
<gene>
    <name evidence="1" type="ORF">BJ322DRAFT_1018036</name>
</gene>
<accession>A0A9P6HKL9</accession>
<keyword evidence="2" id="KW-1185">Reference proteome</keyword>
<dbReference type="EMBL" id="WIUZ02000003">
    <property type="protein sequence ID" value="KAF9789362.1"/>
    <property type="molecule type" value="Genomic_DNA"/>
</dbReference>
<reference evidence="1" key="1">
    <citation type="journal article" date="2020" name="Nat. Commun.">
        <title>Large-scale genome sequencing of mycorrhizal fungi provides insights into the early evolution of symbiotic traits.</title>
        <authorList>
            <person name="Miyauchi S."/>
            <person name="Kiss E."/>
            <person name="Kuo A."/>
            <person name="Drula E."/>
            <person name="Kohler A."/>
            <person name="Sanchez-Garcia M."/>
            <person name="Morin E."/>
            <person name="Andreopoulos B."/>
            <person name="Barry K.W."/>
            <person name="Bonito G."/>
            <person name="Buee M."/>
            <person name="Carver A."/>
            <person name="Chen C."/>
            <person name="Cichocki N."/>
            <person name="Clum A."/>
            <person name="Culley D."/>
            <person name="Crous P.W."/>
            <person name="Fauchery L."/>
            <person name="Girlanda M."/>
            <person name="Hayes R.D."/>
            <person name="Keri Z."/>
            <person name="LaButti K."/>
            <person name="Lipzen A."/>
            <person name="Lombard V."/>
            <person name="Magnuson J."/>
            <person name="Maillard F."/>
            <person name="Murat C."/>
            <person name="Nolan M."/>
            <person name="Ohm R.A."/>
            <person name="Pangilinan J."/>
            <person name="Pereira M.F."/>
            <person name="Perotto S."/>
            <person name="Peter M."/>
            <person name="Pfister S."/>
            <person name="Riley R."/>
            <person name="Sitrit Y."/>
            <person name="Stielow J.B."/>
            <person name="Szollosi G."/>
            <person name="Zifcakova L."/>
            <person name="Stursova M."/>
            <person name="Spatafora J.W."/>
            <person name="Tedersoo L."/>
            <person name="Vaario L.M."/>
            <person name="Yamada A."/>
            <person name="Yan M."/>
            <person name="Wang P."/>
            <person name="Xu J."/>
            <person name="Bruns T."/>
            <person name="Baldrian P."/>
            <person name="Vilgalys R."/>
            <person name="Dunand C."/>
            <person name="Henrissat B."/>
            <person name="Grigoriev I.V."/>
            <person name="Hibbett D."/>
            <person name="Nagy L.G."/>
            <person name="Martin F.M."/>
        </authorList>
    </citation>
    <scope>NUCLEOTIDE SEQUENCE</scope>
    <source>
        <strain evidence="1">UH-Tt-Lm1</strain>
    </source>
</reference>
<evidence type="ECO:0000313" key="2">
    <source>
        <dbReference type="Proteomes" id="UP000736335"/>
    </source>
</evidence>
<comment type="caution">
    <text evidence="1">The sequence shown here is derived from an EMBL/GenBank/DDBJ whole genome shotgun (WGS) entry which is preliminary data.</text>
</comment>
<name>A0A9P6HKL9_9AGAM</name>
<dbReference type="AlphaFoldDB" id="A0A9P6HKL9"/>
<organism evidence="1 2">
    <name type="scientific">Thelephora terrestris</name>
    <dbReference type="NCBI Taxonomy" id="56493"/>
    <lineage>
        <taxon>Eukaryota</taxon>
        <taxon>Fungi</taxon>
        <taxon>Dikarya</taxon>
        <taxon>Basidiomycota</taxon>
        <taxon>Agaricomycotina</taxon>
        <taxon>Agaricomycetes</taxon>
        <taxon>Thelephorales</taxon>
        <taxon>Thelephoraceae</taxon>
        <taxon>Thelephora</taxon>
    </lineage>
</organism>
<reference evidence="1" key="2">
    <citation type="submission" date="2020-11" db="EMBL/GenBank/DDBJ databases">
        <authorList>
            <consortium name="DOE Joint Genome Institute"/>
            <person name="Kuo A."/>
            <person name="Miyauchi S."/>
            <person name="Kiss E."/>
            <person name="Drula E."/>
            <person name="Kohler A."/>
            <person name="Sanchez-Garcia M."/>
            <person name="Andreopoulos B."/>
            <person name="Barry K.W."/>
            <person name="Bonito G."/>
            <person name="Buee M."/>
            <person name="Carver A."/>
            <person name="Chen C."/>
            <person name="Cichocki N."/>
            <person name="Clum A."/>
            <person name="Culley D."/>
            <person name="Crous P.W."/>
            <person name="Fauchery L."/>
            <person name="Girlanda M."/>
            <person name="Hayes R."/>
            <person name="Keri Z."/>
            <person name="Labutti K."/>
            <person name="Lipzen A."/>
            <person name="Lombard V."/>
            <person name="Magnuson J."/>
            <person name="Maillard F."/>
            <person name="Morin E."/>
            <person name="Murat C."/>
            <person name="Nolan M."/>
            <person name="Ohm R."/>
            <person name="Pangilinan J."/>
            <person name="Pereira M."/>
            <person name="Perotto S."/>
            <person name="Peter M."/>
            <person name="Riley R."/>
            <person name="Sitrit Y."/>
            <person name="Stielow B."/>
            <person name="Szollosi G."/>
            <person name="Zifcakova L."/>
            <person name="Stursova M."/>
            <person name="Spatafora J.W."/>
            <person name="Tedersoo L."/>
            <person name="Vaario L.-M."/>
            <person name="Yamada A."/>
            <person name="Yan M."/>
            <person name="Wang P."/>
            <person name="Xu J."/>
            <person name="Bruns T."/>
            <person name="Baldrian P."/>
            <person name="Vilgalys R."/>
            <person name="Henrissat B."/>
            <person name="Grigoriev I.V."/>
            <person name="Hibbett D."/>
            <person name="Nagy L.G."/>
            <person name="Martin F.M."/>
        </authorList>
    </citation>
    <scope>NUCLEOTIDE SEQUENCE</scope>
    <source>
        <strain evidence="1">UH-Tt-Lm1</strain>
    </source>
</reference>